<dbReference type="RefSeq" id="WP_205893942.1">
    <property type="nucleotide sequence ID" value="NZ_JADEVO010000048.1"/>
</dbReference>
<organism evidence="1 2">
    <name type="scientific">Pseudomonas gregormendelii</name>
    <dbReference type="NCBI Taxonomy" id="1628277"/>
    <lineage>
        <taxon>Bacteria</taxon>
        <taxon>Pseudomonadati</taxon>
        <taxon>Pseudomonadota</taxon>
        <taxon>Gammaproteobacteria</taxon>
        <taxon>Pseudomonadales</taxon>
        <taxon>Pseudomonadaceae</taxon>
        <taxon>Pseudomonas</taxon>
    </lineage>
</organism>
<dbReference type="Proteomes" id="UP000772591">
    <property type="component" value="Unassembled WGS sequence"/>
</dbReference>
<dbReference type="EMBL" id="JADEVO010000048">
    <property type="protein sequence ID" value="MBN3968298.1"/>
    <property type="molecule type" value="Genomic_DNA"/>
</dbReference>
<evidence type="ECO:0000313" key="2">
    <source>
        <dbReference type="Proteomes" id="UP000772591"/>
    </source>
</evidence>
<protein>
    <recommendedName>
        <fullName evidence="3">Replication initiation protein</fullName>
    </recommendedName>
</protein>
<proteinExistence type="predicted"/>
<evidence type="ECO:0000313" key="1">
    <source>
        <dbReference type="EMBL" id="MBN3968298.1"/>
    </source>
</evidence>
<name>A0ABS3AN32_9PSED</name>
<accession>A0ABS3AN32</accession>
<gene>
    <name evidence="1" type="ORF">IMW75_23885</name>
</gene>
<evidence type="ECO:0008006" key="3">
    <source>
        <dbReference type="Google" id="ProtNLM"/>
    </source>
</evidence>
<sequence>MELIFNHLETKKKIYAQDAYMTFAKSILHLPIFQSVKNGERKRTELKIDSLYGYKNVEMRFYPLSVGFDFDVFYYILQKKIKSEKLSFTINLNQFMKFHKVHPSNKKVYIEKLKQSLDNMLDFYLKFSYGPNTYKCHLLTHVEENEENREEIKITFSKFFENFYKHDPDLIFNLQLDQFKEISGDYAKMLYMFYFTNKYEAAVEFKIESIMKRLNSEGYDRKEVLKNIKKAHEQLISIGFLKSATPIKKGRELAGYEIEFEKRRGKPLSEPKETEKNITADLSLCDEELPF</sequence>
<keyword evidence="2" id="KW-1185">Reference proteome</keyword>
<comment type="caution">
    <text evidence="1">The sequence shown here is derived from an EMBL/GenBank/DDBJ whole genome shotgun (WGS) entry which is preliminary data.</text>
</comment>
<reference evidence="1 2" key="1">
    <citation type="journal article" date="2021" name="Int. J. Syst. Evol. Microbiol.">
        <title>Pseudomonas piscium sp. nov., Pseudomonas pisciculturae sp. nov., Pseudomonas mucoides sp. nov. and Pseudomonas neuropathica sp. nov. isolated from rainbow trout.</title>
        <authorList>
            <person name="Duman M."/>
            <person name="Mulet M."/>
            <person name="Altun S."/>
            <person name="Saticioglu I.B."/>
            <person name="Gomila M."/>
            <person name="Lalucat J."/>
            <person name="Garcia-Valdes E."/>
        </authorList>
    </citation>
    <scope>NUCLEOTIDE SEQUENCE [LARGE SCALE GENOMIC DNA]</scope>
    <source>
        <strain evidence="1 2">LMG 28632</strain>
    </source>
</reference>